<comment type="caution">
    <text evidence="2">The sequence shown here is derived from an EMBL/GenBank/DDBJ whole genome shotgun (WGS) entry which is preliminary data.</text>
</comment>
<dbReference type="EMBL" id="JBHFFA010000007">
    <property type="protein sequence ID" value="KAL2612856.1"/>
    <property type="molecule type" value="Genomic_DNA"/>
</dbReference>
<evidence type="ECO:0000313" key="3">
    <source>
        <dbReference type="Proteomes" id="UP001605036"/>
    </source>
</evidence>
<feature type="region of interest" description="Disordered" evidence="1">
    <location>
        <begin position="1"/>
        <end position="56"/>
    </location>
</feature>
<gene>
    <name evidence="2" type="ORF">R1flu_024548</name>
</gene>
<evidence type="ECO:0000313" key="2">
    <source>
        <dbReference type="EMBL" id="KAL2612856.1"/>
    </source>
</evidence>
<protein>
    <submittedName>
        <fullName evidence="2">Uncharacterized protein</fullName>
    </submittedName>
</protein>
<evidence type="ECO:0000256" key="1">
    <source>
        <dbReference type="SAM" id="MobiDB-lite"/>
    </source>
</evidence>
<sequence>MAPSSVEKRNELSMCSKTNEGTNELDETLSGADDLIAPTAAGATGEGENTQRPSLPVLQQTRNSFKAPRQNCSVALPRLSPHLPAAAPSTPEPPFCCLASLNRAFLPFPSGSLILWRERGPLRPSG</sequence>
<name>A0ABD1XY65_9MARC</name>
<reference evidence="2 3" key="1">
    <citation type="submission" date="2024-09" db="EMBL/GenBank/DDBJ databases">
        <title>Chromosome-scale assembly of Riccia fluitans.</title>
        <authorList>
            <person name="Paukszto L."/>
            <person name="Sawicki J."/>
            <person name="Karawczyk K."/>
            <person name="Piernik-Szablinska J."/>
            <person name="Szczecinska M."/>
            <person name="Mazdziarz M."/>
        </authorList>
    </citation>
    <scope>NUCLEOTIDE SEQUENCE [LARGE SCALE GENOMIC DNA]</scope>
    <source>
        <strain evidence="2">Rf_01</strain>
        <tissue evidence="2">Aerial parts of the thallus</tissue>
    </source>
</reference>
<organism evidence="2 3">
    <name type="scientific">Riccia fluitans</name>
    <dbReference type="NCBI Taxonomy" id="41844"/>
    <lineage>
        <taxon>Eukaryota</taxon>
        <taxon>Viridiplantae</taxon>
        <taxon>Streptophyta</taxon>
        <taxon>Embryophyta</taxon>
        <taxon>Marchantiophyta</taxon>
        <taxon>Marchantiopsida</taxon>
        <taxon>Marchantiidae</taxon>
        <taxon>Marchantiales</taxon>
        <taxon>Ricciaceae</taxon>
        <taxon>Riccia</taxon>
    </lineage>
</organism>
<dbReference type="AlphaFoldDB" id="A0ABD1XY65"/>
<accession>A0ABD1XY65</accession>
<feature type="compositionally biased region" description="Low complexity" evidence="1">
    <location>
        <begin position="39"/>
        <end position="48"/>
    </location>
</feature>
<keyword evidence="3" id="KW-1185">Reference proteome</keyword>
<proteinExistence type="predicted"/>
<dbReference type="Proteomes" id="UP001605036">
    <property type="component" value="Unassembled WGS sequence"/>
</dbReference>
<feature type="compositionally biased region" description="Polar residues" evidence="1">
    <location>
        <begin position="13"/>
        <end position="22"/>
    </location>
</feature>
<feature type="compositionally biased region" description="Basic and acidic residues" evidence="1">
    <location>
        <begin position="1"/>
        <end position="11"/>
    </location>
</feature>